<dbReference type="EMBL" id="CAMPGE010019858">
    <property type="protein sequence ID" value="CAI2378160.1"/>
    <property type="molecule type" value="Genomic_DNA"/>
</dbReference>
<evidence type="ECO:0000313" key="2">
    <source>
        <dbReference type="EMBL" id="CAI2378160.1"/>
    </source>
</evidence>
<feature type="region of interest" description="Disordered" evidence="1">
    <location>
        <begin position="115"/>
        <end position="134"/>
    </location>
</feature>
<dbReference type="Proteomes" id="UP001295684">
    <property type="component" value="Unassembled WGS sequence"/>
</dbReference>
<sequence length="134" mass="15897">MDYFYKPPLQRQDECTALEENYVNCLVQKSFSDFKNFQYSPNTCKMDSIIWFHLECPSWVEKFDDDVEFKRKFKNYFDKRAADYQTLMDYKARDKDEVAFGEMYYPDQVKNYGVDLSAASQPTEEGGDGNDDDE</sequence>
<feature type="compositionally biased region" description="Acidic residues" evidence="1">
    <location>
        <begin position="125"/>
        <end position="134"/>
    </location>
</feature>
<organism evidence="2 3">
    <name type="scientific">Euplotes crassus</name>
    <dbReference type="NCBI Taxonomy" id="5936"/>
    <lineage>
        <taxon>Eukaryota</taxon>
        <taxon>Sar</taxon>
        <taxon>Alveolata</taxon>
        <taxon>Ciliophora</taxon>
        <taxon>Intramacronucleata</taxon>
        <taxon>Spirotrichea</taxon>
        <taxon>Hypotrichia</taxon>
        <taxon>Euplotida</taxon>
        <taxon>Euplotidae</taxon>
        <taxon>Moneuplotes</taxon>
    </lineage>
</organism>
<reference evidence="2" key="1">
    <citation type="submission" date="2023-07" db="EMBL/GenBank/DDBJ databases">
        <authorList>
            <consortium name="AG Swart"/>
            <person name="Singh M."/>
            <person name="Singh A."/>
            <person name="Seah K."/>
            <person name="Emmerich C."/>
        </authorList>
    </citation>
    <scope>NUCLEOTIDE SEQUENCE</scope>
    <source>
        <strain evidence="2">DP1</strain>
    </source>
</reference>
<comment type="caution">
    <text evidence="2">The sequence shown here is derived from an EMBL/GenBank/DDBJ whole genome shotgun (WGS) entry which is preliminary data.</text>
</comment>
<keyword evidence="3" id="KW-1185">Reference proteome</keyword>
<name>A0AAD1XTY2_EUPCR</name>
<evidence type="ECO:0000313" key="3">
    <source>
        <dbReference type="Proteomes" id="UP001295684"/>
    </source>
</evidence>
<evidence type="ECO:0000256" key="1">
    <source>
        <dbReference type="SAM" id="MobiDB-lite"/>
    </source>
</evidence>
<gene>
    <name evidence="2" type="ORF">ECRASSUSDP1_LOCUS19555</name>
</gene>
<proteinExistence type="predicted"/>
<protein>
    <submittedName>
        <fullName evidence="2">Uncharacterized protein</fullName>
    </submittedName>
</protein>
<accession>A0AAD1XTY2</accession>
<dbReference type="AlphaFoldDB" id="A0AAD1XTY2"/>